<accession>A0A5C4QCF8</accession>
<organism evidence="4 5">
    <name type="scientific">Micromonospora orduensis</name>
    <dbReference type="NCBI Taxonomy" id="1420891"/>
    <lineage>
        <taxon>Bacteria</taxon>
        <taxon>Bacillati</taxon>
        <taxon>Actinomycetota</taxon>
        <taxon>Actinomycetes</taxon>
        <taxon>Micromonosporales</taxon>
        <taxon>Micromonosporaceae</taxon>
        <taxon>Micromonospora</taxon>
    </lineage>
</organism>
<keyword evidence="2" id="KW-1133">Transmembrane helix</keyword>
<name>A0A5C4QCF8_9ACTN</name>
<dbReference type="EMBL" id="VDFY01000230">
    <property type="protein sequence ID" value="TNH23926.1"/>
    <property type="molecule type" value="Genomic_DNA"/>
</dbReference>
<dbReference type="GO" id="GO:0016020">
    <property type="term" value="C:membrane"/>
    <property type="evidence" value="ECO:0007669"/>
    <property type="project" value="InterPro"/>
</dbReference>
<keyword evidence="5" id="KW-1185">Reference proteome</keyword>
<dbReference type="Proteomes" id="UP000306145">
    <property type="component" value="Unassembled WGS sequence"/>
</dbReference>
<evidence type="ECO:0000259" key="3">
    <source>
        <dbReference type="Pfam" id="PF00892"/>
    </source>
</evidence>
<sequence length="319" mass="32516">MPPPSDRPSLDPLTTGAVGLAVVAVSSSGPLIAYAAAPALAIAFWRNLLAVAVLSPFSLARRRAEFRRLTVGAGRREGLFCVLSGVALAAHFATWVPSAQLTSVAAATALGATQPIWQGLIARAQGRRLPLVVWIGVAVAAGGAVIATGADVGVSGKAVVGDLLAVTGGIFAAVYTAFGERARASISTTTYTTICYGICALILLVVCLLGGVRLVGFDPRTWLAILALVAGAQLLGHSMFNYALHKISATTVSVLILLEVPGAALLGWAWLGQLPRPYALLGMALLLVGVAVVVLGGARAGRRVTPPTPLPADPAPLDG</sequence>
<evidence type="ECO:0000256" key="1">
    <source>
        <dbReference type="ARBA" id="ARBA00007362"/>
    </source>
</evidence>
<dbReference type="InterPro" id="IPR037185">
    <property type="entry name" value="EmrE-like"/>
</dbReference>
<keyword evidence="2" id="KW-0472">Membrane</keyword>
<keyword evidence="2" id="KW-0812">Transmembrane</keyword>
<feature type="domain" description="EamA" evidence="3">
    <location>
        <begin position="20"/>
        <end position="147"/>
    </location>
</feature>
<feature type="transmembrane region" description="Helical" evidence="2">
    <location>
        <begin position="221"/>
        <end position="240"/>
    </location>
</feature>
<evidence type="ECO:0000313" key="4">
    <source>
        <dbReference type="EMBL" id="TNH23926.1"/>
    </source>
</evidence>
<feature type="transmembrane region" description="Helical" evidence="2">
    <location>
        <begin position="252"/>
        <end position="271"/>
    </location>
</feature>
<feature type="transmembrane region" description="Helical" evidence="2">
    <location>
        <begin position="159"/>
        <end position="178"/>
    </location>
</feature>
<proteinExistence type="inferred from homology"/>
<dbReference type="PANTHER" id="PTHR22911:SF76">
    <property type="entry name" value="EAMA DOMAIN-CONTAINING PROTEIN"/>
    <property type="match status" value="1"/>
</dbReference>
<gene>
    <name evidence="4" type="ORF">FHG89_25790</name>
</gene>
<feature type="domain" description="EamA" evidence="3">
    <location>
        <begin position="161"/>
        <end position="294"/>
    </location>
</feature>
<protein>
    <submittedName>
        <fullName evidence="4">DMT family transporter</fullName>
    </submittedName>
</protein>
<feature type="transmembrane region" description="Helical" evidence="2">
    <location>
        <begin position="129"/>
        <end position="147"/>
    </location>
</feature>
<reference evidence="4 5" key="1">
    <citation type="submission" date="2019-06" db="EMBL/GenBank/DDBJ databases">
        <title>Micromonospora ordensis sp. nov., isolated from deep marine sediment.</title>
        <authorList>
            <person name="Veyisoglu A."/>
            <person name="Carro L."/>
            <person name="Klenk H.-P."/>
            <person name="Sahin N."/>
        </authorList>
    </citation>
    <scope>NUCLEOTIDE SEQUENCE [LARGE SCALE GENOMIC DNA]</scope>
    <source>
        <strain evidence="4 5">S2509</strain>
    </source>
</reference>
<dbReference type="InterPro" id="IPR000620">
    <property type="entry name" value="EamA_dom"/>
</dbReference>
<feature type="transmembrane region" description="Helical" evidence="2">
    <location>
        <begin position="190"/>
        <end position="215"/>
    </location>
</feature>
<dbReference type="RefSeq" id="WP_139586999.1">
    <property type="nucleotide sequence ID" value="NZ_VDFY01000230.1"/>
</dbReference>
<dbReference type="Pfam" id="PF00892">
    <property type="entry name" value="EamA"/>
    <property type="match status" value="2"/>
</dbReference>
<comment type="caution">
    <text evidence="4">The sequence shown here is derived from an EMBL/GenBank/DDBJ whole genome shotgun (WGS) entry which is preliminary data.</text>
</comment>
<feature type="transmembrane region" description="Helical" evidence="2">
    <location>
        <begin position="277"/>
        <end position="298"/>
    </location>
</feature>
<dbReference type="SUPFAM" id="SSF103481">
    <property type="entry name" value="Multidrug resistance efflux transporter EmrE"/>
    <property type="match status" value="2"/>
</dbReference>
<evidence type="ECO:0000313" key="5">
    <source>
        <dbReference type="Proteomes" id="UP000306145"/>
    </source>
</evidence>
<dbReference type="OrthoDB" id="5242788at2"/>
<comment type="similarity">
    <text evidence="1">Belongs to the EamA transporter family.</text>
</comment>
<evidence type="ECO:0000256" key="2">
    <source>
        <dbReference type="SAM" id="Phobius"/>
    </source>
</evidence>
<dbReference type="PANTHER" id="PTHR22911">
    <property type="entry name" value="ACYL-MALONYL CONDENSING ENZYME-RELATED"/>
    <property type="match status" value="1"/>
</dbReference>
<dbReference type="AlphaFoldDB" id="A0A5C4QCF8"/>